<evidence type="ECO:0000256" key="1">
    <source>
        <dbReference type="ARBA" id="ARBA00004123"/>
    </source>
</evidence>
<evidence type="ECO:0000256" key="4">
    <source>
        <dbReference type="ARBA" id="ARBA00022618"/>
    </source>
</evidence>
<keyword evidence="6" id="KW-0539">Nucleus</keyword>
<feature type="region of interest" description="Disordered" evidence="9">
    <location>
        <begin position="647"/>
        <end position="671"/>
    </location>
</feature>
<dbReference type="Pfam" id="PF05557">
    <property type="entry name" value="MAD"/>
    <property type="match status" value="1"/>
</dbReference>
<evidence type="ECO:0000256" key="8">
    <source>
        <dbReference type="SAM" id="Coils"/>
    </source>
</evidence>
<feature type="coiled-coil region" evidence="8">
    <location>
        <begin position="556"/>
        <end position="597"/>
    </location>
</feature>
<feature type="compositionally biased region" description="Polar residues" evidence="9">
    <location>
        <begin position="87"/>
        <end position="102"/>
    </location>
</feature>
<feature type="compositionally biased region" description="Basic and acidic residues" evidence="9">
    <location>
        <begin position="275"/>
        <end position="284"/>
    </location>
</feature>
<evidence type="ECO:0000256" key="2">
    <source>
        <dbReference type="ARBA" id="ARBA00008029"/>
    </source>
</evidence>
<protein>
    <recommendedName>
        <fullName evidence="3">Spindle assembly checkpoint component MAD1</fullName>
    </recommendedName>
</protein>
<accession>A0A0L0VG53</accession>
<gene>
    <name evidence="10" type="ORF">PSTG_08503</name>
</gene>
<feature type="coiled-coil region" evidence="8">
    <location>
        <begin position="421"/>
        <end position="530"/>
    </location>
</feature>
<comment type="similarity">
    <text evidence="2">Belongs to the MAD1 family.</text>
</comment>
<evidence type="ECO:0000256" key="3">
    <source>
        <dbReference type="ARBA" id="ARBA00022019"/>
    </source>
</evidence>
<keyword evidence="7" id="KW-0131">Cell cycle</keyword>
<reference evidence="11" key="1">
    <citation type="submission" date="2014-03" db="EMBL/GenBank/DDBJ databases">
        <title>The Genome Sequence of Puccinia striiformis f. sp. tritici PST-78.</title>
        <authorList>
            <consortium name="The Broad Institute Genome Sequencing Platform"/>
            <person name="Cuomo C."/>
            <person name="Hulbert S."/>
            <person name="Chen X."/>
            <person name="Walker B."/>
            <person name="Young S.K."/>
            <person name="Zeng Q."/>
            <person name="Gargeya S."/>
            <person name="Fitzgerald M."/>
            <person name="Haas B."/>
            <person name="Abouelleil A."/>
            <person name="Alvarado L."/>
            <person name="Arachchi H.M."/>
            <person name="Berlin A.M."/>
            <person name="Chapman S.B."/>
            <person name="Goldberg J."/>
            <person name="Griggs A."/>
            <person name="Gujja S."/>
            <person name="Hansen M."/>
            <person name="Howarth C."/>
            <person name="Imamovic A."/>
            <person name="Larimer J."/>
            <person name="McCowan C."/>
            <person name="Montmayeur A."/>
            <person name="Murphy C."/>
            <person name="Neiman D."/>
            <person name="Pearson M."/>
            <person name="Priest M."/>
            <person name="Roberts A."/>
            <person name="Saif S."/>
            <person name="Shea T."/>
            <person name="Sisk P."/>
            <person name="Sykes S."/>
            <person name="Wortman J."/>
            <person name="Nusbaum C."/>
            <person name="Birren B."/>
        </authorList>
    </citation>
    <scope>NUCLEOTIDE SEQUENCE [LARGE SCALE GENOMIC DNA]</scope>
    <source>
        <strain evidence="11">race PST-78</strain>
    </source>
</reference>
<dbReference type="AlphaFoldDB" id="A0A0L0VG53"/>
<evidence type="ECO:0000256" key="9">
    <source>
        <dbReference type="SAM" id="MobiDB-lite"/>
    </source>
</evidence>
<evidence type="ECO:0000256" key="7">
    <source>
        <dbReference type="ARBA" id="ARBA00023306"/>
    </source>
</evidence>
<dbReference type="GO" id="GO:0051301">
    <property type="term" value="P:cell division"/>
    <property type="evidence" value="ECO:0007669"/>
    <property type="project" value="UniProtKB-KW"/>
</dbReference>
<dbReference type="PANTHER" id="PTHR23168:SF0">
    <property type="entry name" value="MITOTIC SPINDLE ASSEMBLY CHECKPOINT PROTEIN MAD1"/>
    <property type="match status" value="1"/>
</dbReference>
<evidence type="ECO:0000256" key="6">
    <source>
        <dbReference type="ARBA" id="ARBA00023242"/>
    </source>
</evidence>
<feature type="region of interest" description="Disordered" evidence="9">
    <location>
        <begin position="268"/>
        <end position="300"/>
    </location>
</feature>
<feature type="coiled-coil region" evidence="8">
    <location>
        <begin position="105"/>
        <end position="132"/>
    </location>
</feature>
<dbReference type="OrthoDB" id="331602at2759"/>
<dbReference type="PANTHER" id="PTHR23168">
    <property type="entry name" value="MITOTIC SPINDLE ASSEMBLY CHECKPOINT PROTEIN MAD1 MITOTIC ARREST DEFICIENT-LIKE PROTEIN 1"/>
    <property type="match status" value="1"/>
</dbReference>
<organism evidence="10 11">
    <name type="scientific">Puccinia striiformis f. sp. tritici PST-78</name>
    <dbReference type="NCBI Taxonomy" id="1165861"/>
    <lineage>
        <taxon>Eukaryota</taxon>
        <taxon>Fungi</taxon>
        <taxon>Dikarya</taxon>
        <taxon>Basidiomycota</taxon>
        <taxon>Pucciniomycotina</taxon>
        <taxon>Pucciniomycetes</taxon>
        <taxon>Pucciniales</taxon>
        <taxon>Pucciniaceae</taxon>
        <taxon>Puccinia</taxon>
    </lineage>
</organism>
<dbReference type="Gene3D" id="3.30.457.60">
    <property type="match status" value="1"/>
</dbReference>
<dbReference type="Proteomes" id="UP000054564">
    <property type="component" value="Unassembled WGS sequence"/>
</dbReference>
<sequence>MQPNLPSSAKPSSATRKPSINNNSSRLPSRVLRSNSKEPAESNQHSLKRSLNDYDQAASAKRPSLWSRGPRLDEMSTPAMARHTTALPPSTQRSTRTPKSQPEQVLLAHDRARELNKKLQVAQEQIDRLEHQDSQAGDHELALERKVLDLERELRETYIRLEDRELRVSKLEQDRIVVSNQIDAQQKESLEAIAVAEKNMKQSELLAQTVKEELSKLKERNSSLEQLVRLSTHNEARAKQLSSDSTTRIQLLEEDKARLQKENEQLRSNISQHQSDLEKLRQEKNTLSSSGSADSSSNRDILRKELIRQVDQYKTMEQANSRMTRELVSLRSRHSNAELLKEENHQLKQRLKSFDQIRQQLASTEVKLTQLTQEREEWNVFLQENQQKEFKNPHEFFKDLGTKRIENISLKSRLNSKESEIKSRDRMISELELRLEELEGERNLEFTEKIKAQTQLSLSERNRDLDKRRIKMLNEQLKSYTEEEKIIITTSDNSDYQHKDIQINQLKELLDTQQIELSHLQSESDQLRQQLQSSSISTSNESTRLTDKGTALNTTLSEQIDRNEDLENELDELTDANEIMKLEIDSLKLQVHRLERDLGRGEFNSNLIQVLSPDGSPLEVEQSIRTSMLDSLRAENLALLNQISKLTSSSSKKKNPNPTSENQQQQHDDDDLVPRESLLSSQLENQRLTKEVSNQIKARERLCEMYKETTVTYKRAIWEILGYSLEAVSNGEFRLRSAFKDDSSSTLLFVPSSNSSNSFEFKVNKNSSFHKSDLFTNSYQIWVNKFNSIPAFTAALTIDLVKSCSAS</sequence>
<keyword evidence="4" id="KW-0132">Cell division</keyword>
<dbReference type="GO" id="GO:0007094">
    <property type="term" value="P:mitotic spindle assembly checkpoint signaling"/>
    <property type="evidence" value="ECO:0007669"/>
    <property type="project" value="InterPro"/>
</dbReference>
<dbReference type="GO" id="GO:0072686">
    <property type="term" value="C:mitotic spindle"/>
    <property type="evidence" value="ECO:0007669"/>
    <property type="project" value="TreeGrafter"/>
</dbReference>
<comment type="subcellular location">
    <subcellularLocation>
        <location evidence="1">Nucleus</location>
    </subcellularLocation>
</comment>
<keyword evidence="8" id="KW-0175">Coiled coil</keyword>
<evidence type="ECO:0000256" key="5">
    <source>
        <dbReference type="ARBA" id="ARBA00022776"/>
    </source>
</evidence>
<name>A0A0L0VG53_9BASI</name>
<dbReference type="Gene3D" id="6.10.250.90">
    <property type="match status" value="1"/>
</dbReference>
<keyword evidence="11" id="KW-1185">Reference proteome</keyword>
<dbReference type="GO" id="GO:0005635">
    <property type="term" value="C:nuclear envelope"/>
    <property type="evidence" value="ECO:0007669"/>
    <property type="project" value="TreeGrafter"/>
</dbReference>
<feature type="region of interest" description="Disordered" evidence="9">
    <location>
        <begin position="1"/>
        <end position="102"/>
    </location>
</feature>
<dbReference type="GO" id="GO:0000776">
    <property type="term" value="C:kinetochore"/>
    <property type="evidence" value="ECO:0007669"/>
    <property type="project" value="TreeGrafter"/>
</dbReference>
<dbReference type="InterPro" id="IPR008672">
    <property type="entry name" value="Mad1"/>
</dbReference>
<dbReference type="EMBL" id="AJIL01000059">
    <property type="protein sequence ID" value="KNE98233.1"/>
    <property type="molecule type" value="Genomic_DNA"/>
</dbReference>
<evidence type="ECO:0000313" key="11">
    <source>
        <dbReference type="Proteomes" id="UP000054564"/>
    </source>
</evidence>
<dbReference type="STRING" id="1165861.A0A0L0VG53"/>
<keyword evidence="5" id="KW-0498">Mitosis</keyword>
<feature type="compositionally biased region" description="Low complexity" evidence="9">
    <location>
        <begin position="647"/>
        <end position="660"/>
    </location>
</feature>
<dbReference type="GO" id="GO:0051315">
    <property type="term" value="P:attachment of mitotic spindle microtubules to kinetochore"/>
    <property type="evidence" value="ECO:0007669"/>
    <property type="project" value="TreeGrafter"/>
</dbReference>
<evidence type="ECO:0000313" key="10">
    <source>
        <dbReference type="EMBL" id="KNE98233.1"/>
    </source>
</evidence>
<proteinExistence type="inferred from homology"/>
<comment type="caution">
    <text evidence="10">The sequence shown here is derived from an EMBL/GenBank/DDBJ whole genome shotgun (WGS) entry which is preliminary data.</text>
</comment>
<feature type="compositionally biased region" description="Polar residues" evidence="9">
    <location>
        <begin position="1"/>
        <end position="27"/>
    </location>
</feature>
<dbReference type="SUPFAM" id="SSF75704">
    <property type="entry name" value="Mitotic arrest deficient-like 1, Mad1"/>
    <property type="match status" value="1"/>
</dbReference>